<dbReference type="RefSeq" id="WP_059380063.1">
    <property type="nucleotide sequence ID" value="NZ_CP061008.1"/>
</dbReference>
<reference evidence="3 4" key="1">
    <citation type="submission" date="2018-08" db="EMBL/GenBank/DDBJ databases">
        <title>Achromobacter xylosoxidans Genome sequencing and assembly.</title>
        <authorList>
            <person name="Wang R."/>
            <person name="Rensing C."/>
            <person name="Li Y."/>
        </authorList>
    </citation>
    <scope>NUCLEOTIDE SEQUENCE [LARGE SCALE GENOMIC DNA]</scope>
    <source>
        <strain evidence="3 4">GD003A</strain>
    </source>
</reference>
<proteinExistence type="inferred from homology"/>
<organism evidence="3 4">
    <name type="scientific">Alcaligenes xylosoxydans xylosoxydans</name>
    <name type="common">Achromobacter xylosoxidans</name>
    <dbReference type="NCBI Taxonomy" id="85698"/>
    <lineage>
        <taxon>Bacteria</taxon>
        <taxon>Pseudomonadati</taxon>
        <taxon>Pseudomonadota</taxon>
        <taxon>Betaproteobacteria</taxon>
        <taxon>Burkholderiales</taxon>
        <taxon>Alcaligenaceae</taxon>
        <taxon>Achromobacter</taxon>
    </lineage>
</organism>
<feature type="signal peptide" evidence="2">
    <location>
        <begin position="1"/>
        <end position="24"/>
    </location>
</feature>
<sequence length="321" mass="34098">MKTIRFALLTCALLSLSAQGAAQAEPYPGDKPIKIVAAFSPGSATDTSARIIAEELRRDLNANVIVENKPGAQGLIGTEYAVRSPGDGYTLTISSSSLNSINPGLFKKLPYDAQKDFSHVSRLTTMPMLLLVRADGPYKDLATFVKKAASGSLNYGYGSPGGQVGAAAFNRIAGVRAEGVPYKSQPPALTDLAGGQVDYVMADLSVATPLLRGGKLRALAISTERRLPDLPDVPTFAETGYQDFDLVVWVGLAGPAGIPQPILERLNKAVNEALARPEVQQKFATLGMTAAPNTQAQQQAFVEAQLGTWGRRMQEANIKPE</sequence>
<dbReference type="InterPro" id="IPR042100">
    <property type="entry name" value="Bug_dom1"/>
</dbReference>
<dbReference type="OrthoDB" id="8678477at2"/>
<comment type="similarity">
    <text evidence="1">Belongs to the UPF0065 (bug) family.</text>
</comment>
<dbReference type="InterPro" id="IPR005064">
    <property type="entry name" value="BUG"/>
</dbReference>
<dbReference type="CDD" id="cd07012">
    <property type="entry name" value="PBP2_Bug_TTT"/>
    <property type="match status" value="1"/>
</dbReference>
<dbReference type="PANTHER" id="PTHR42928:SF5">
    <property type="entry name" value="BLR1237 PROTEIN"/>
    <property type="match status" value="1"/>
</dbReference>
<dbReference type="Pfam" id="PF03401">
    <property type="entry name" value="TctC"/>
    <property type="match status" value="1"/>
</dbReference>
<accession>A0A424WGZ5</accession>
<dbReference type="EMBL" id="QVXO01000007">
    <property type="protein sequence ID" value="RPJ92548.1"/>
    <property type="molecule type" value="Genomic_DNA"/>
</dbReference>
<feature type="chain" id="PRO_5019126463" evidence="2">
    <location>
        <begin position="25"/>
        <end position="321"/>
    </location>
</feature>
<keyword evidence="2" id="KW-0732">Signal</keyword>
<dbReference type="PANTHER" id="PTHR42928">
    <property type="entry name" value="TRICARBOXYLATE-BINDING PROTEIN"/>
    <property type="match status" value="1"/>
</dbReference>
<dbReference type="Gene3D" id="3.40.190.10">
    <property type="entry name" value="Periplasmic binding protein-like II"/>
    <property type="match status" value="1"/>
</dbReference>
<dbReference type="Proteomes" id="UP000285324">
    <property type="component" value="Unassembled WGS sequence"/>
</dbReference>
<protein>
    <submittedName>
        <fullName evidence="3">Tripartite tricarboxylate transporter substrate binding protein</fullName>
    </submittedName>
</protein>
<dbReference type="SUPFAM" id="SSF53850">
    <property type="entry name" value="Periplasmic binding protein-like II"/>
    <property type="match status" value="1"/>
</dbReference>
<dbReference type="Gene3D" id="3.40.190.150">
    <property type="entry name" value="Bordetella uptake gene, domain 1"/>
    <property type="match status" value="1"/>
</dbReference>
<evidence type="ECO:0000256" key="1">
    <source>
        <dbReference type="ARBA" id="ARBA00006987"/>
    </source>
</evidence>
<comment type="caution">
    <text evidence="3">The sequence shown here is derived from an EMBL/GenBank/DDBJ whole genome shotgun (WGS) entry which is preliminary data.</text>
</comment>
<evidence type="ECO:0000313" key="4">
    <source>
        <dbReference type="Proteomes" id="UP000285324"/>
    </source>
</evidence>
<name>A0A424WGZ5_ALCXX</name>
<dbReference type="AlphaFoldDB" id="A0A424WGZ5"/>
<gene>
    <name evidence="3" type="ORF">DY367_07030</name>
</gene>
<evidence type="ECO:0000256" key="2">
    <source>
        <dbReference type="SAM" id="SignalP"/>
    </source>
</evidence>
<dbReference type="PIRSF" id="PIRSF017082">
    <property type="entry name" value="YflP"/>
    <property type="match status" value="1"/>
</dbReference>
<evidence type="ECO:0000313" key="3">
    <source>
        <dbReference type="EMBL" id="RPJ92548.1"/>
    </source>
</evidence>